<dbReference type="GO" id="GO:0018189">
    <property type="term" value="P:pyrroloquinoline quinone biosynthetic process"/>
    <property type="evidence" value="ECO:0007669"/>
    <property type="project" value="UniProtKB-UniPathway"/>
</dbReference>
<name>A0A7W7FQS6_9PSEU</name>
<proteinExistence type="predicted"/>
<comment type="subunit">
    <text evidence="2">Monomer. Interacts with PqqE.</text>
</comment>
<dbReference type="UniPathway" id="UPA00539"/>
<dbReference type="RefSeq" id="WP_185000165.1">
    <property type="nucleotide sequence ID" value="NZ_BAAAUI010000011.1"/>
</dbReference>
<sequence length="94" mass="10162">MSEITGTSRPRLRRGVRLSYDKVRETHVLLFPEGVLVPNPTAAAVLEHCDGVNDVDAVVKLLSERYQGVAVADVAGLLAALIERRIVELAVADV</sequence>
<dbReference type="Gene3D" id="1.10.10.1150">
    <property type="entry name" value="Coenzyme PQQ synthesis protein D (PqqD)"/>
    <property type="match status" value="1"/>
</dbReference>
<accession>A0A7W7FQS6</accession>
<dbReference type="InterPro" id="IPR008792">
    <property type="entry name" value="PQQD"/>
</dbReference>
<protein>
    <submittedName>
        <fullName evidence="4">Pyrroloquinoline quinone biosynthesis protein D</fullName>
    </submittedName>
</protein>
<dbReference type="NCBIfam" id="TIGR03859">
    <property type="entry name" value="PQQ_PqqD"/>
    <property type="match status" value="1"/>
</dbReference>
<dbReference type="GO" id="GO:0048038">
    <property type="term" value="F:quinone binding"/>
    <property type="evidence" value="ECO:0007669"/>
    <property type="project" value="InterPro"/>
</dbReference>
<evidence type="ECO:0000256" key="3">
    <source>
        <dbReference type="ARBA" id="ARBA00022905"/>
    </source>
</evidence>
<comment type="pathway">
    <text evidence="1">Cofactor biosynthesis; pyrroloquinoline quinone biosynthesis.</text>
</comment>
<keyword evidence="3" id="KW-0884">PQQ biosynthesis</keyword>
<evidence type="ECO:0000256" key="1">
    <source>
        <dbReference type="ARBA" id="ARBA00004886"/>
    </source>
</evidence>
<dbReference type="InterPro" id="IPR041881">
    <property type="entry name" value="PqqD_sf"/>
</dbReference>
<evidence type="ECO:0000313" key="5">
    <source>
        <dbReference type="Proteomes" id="UP000533598"/>
    </source>
</evidence>
<evidence type="ECO:0000313" key="4">
    <source>
        <dbReference type="EMBL" id="MBB4674135.1"/>
    </source>
</evidence>
<dbReference type="EMBL" id="JACHMH010000001">
    <property type="protein sequence ID" value="MBB4674135.1"/>
    <property type="molecule type" value="Genomic_DNA"/>
</dbReference>
<dbReference type="Proteomes" id="UP000533598">
    <property type="component" value="Unassembled WGS sequence"/>
</dbReference>
<comment type="caution">
    <text evidence="4">The sequence shown here is derived from an EMBL/GenBank/DDBJ whole genome shotgun (WGS) entry which is preliminary data.</text>
</comment>
<reference evidence="4 5" key="1">
    <citation type="submission" date="2020-08" db="EMBL/GenBank/DDBJ databases">
        <title>Sequencing the genomes of 1000 actinobacteria strains.</title>
        <authorList>
            <person name="Klenk H.-P."/>
        </authorList>
    </citation>
    <scope>NUCLEOTIDE SEQUENCE [LARGE SCALE GENOMIC DNA]</scope>
    <source>
        <strain evidence="4 5">DSM 44230</strain>
    </source>
</reference>
<keyword evidence="5" id="KW-1185">Reference proteome</keyword>
<organism evidence="4 5">
    <name type="scientific">Crossiella cryophila</name>
    <dbReference type="NCBI Taxonomy" id="43355"/>
    <lineage>
        <taxon>Bacteria</taxon>
        <taxon>Bacillati</taxon>
        <taxon>Actinomycetota</taxon>
        <taxon>Actinomycetes</taxon>
        <taxon>Pseudonocardiales</taxon>
        <taxon>Pseudonocardiaceae</taxon>
        <taxon>Crossiella</taxon>
    </lineage>
</organism>
<dbReference type="AlphaFoldDB" id="A0A7W7FQS6"/>
<gene>
    <name evidence="4" type="ORF">HNR67_000253</name>
</gene>
<evidence type="ECO:0000256" key="2">
    <source>
        <dbReference type="ARBA" id="ARBA00011741"/>
    </source>
</evidence>
<dbReference type="InterPro" id="IPR022479">
    <property type="entry name" value="PqqD_bac"/>
</dbReference>
<dbReference type="Pfam" id="PF05402">
    <property type="entry name" value="PqqD"/>
    <property type="match status" value="1"/>
</dbReference>